<comment type="caution">
    <text evidence="1">The sequence shown here is derived from an EMBL/GenBank/DDBJ whole genome shotgun (WGS) entry which is preliminary data.</text>
</comment>
<protein>
    <submittedName>
        <fullName evidence="1">Putative metal-dependent HD superfamily phosphohydrolase</fullName>
    </submittedName>
</protein>
<name>A0A2T0SP68_9PSEU</name>
<dbReference type="Gene3D" id="1.10.3210.10">
    <property type="entry name" value="Hypothetical protein af1432"/>
    <property type="match status" value="1"/>
</dbReference>
<accession>A0A2T0SP68</accession>
<dbReference type="AlphaFoldDB" id="A0A2T0SP68"/>
<dbReference type="SUPFAM" id="SSF109604">
    <property type="entry name" value="HD-domain/PDEase-like"/>
    <property type="match status" value="1"/>
</dbReference>
<dbReference type="PANTHER" id="PTHR21174">
    <property type="match status" value="1"/>
</dbReference>
<sequence>MEALWDDAVRVLGGVPKPTDLCERYTEPHRGYHNTDHVKQVVRDALLLGADECERDRALVTLAALAHDVVYDGKPGDDERRSAEWARDQLSAAGVAGEDTARVQELVLATLTHEAAPGDRLAAVLLDADLAILGSDPVGYERYRAAVRSEYAHVPDEAWRVGRAGVLRALLGKGELFVTEVGRGLWEVGARRNLEGELEGL</sequence>
<evidence type="ECO:0000313" key="1">
    <source>
        <dbReference type="EMBL" id="PRY35208.1"/>
    </source>
</evidence>
<organism evidence="1 2">
    <name type="scientific">Umezawaea tangerina</name>
    <dbReference type="NCBI Taxonomy" id="84725"/>
    <lineage>
        <taxon>Bacteria</taxon>
        <taxon>Bacillati</taxon>
        <taxon>Actinomycetota</taxon>
        <taxon>Actinomycetes</taxon>
        <taxon>Pseudonocardiales</taxon>
        <taxon>Pseudonocardiaceae</taxon>
        <taxon>Umezawaea</taxon>
    </lineage>
</organism>
<evidence type="ECO:0000313" key="2">
    <source>
        <dbReference type="Proteomes" id="UP000239494"/>
    </source>
</evidence>
<keyword evidence="2" id="KW-1185">Reference proteome</keyword>
<dbReference type="InterPro" id="IPR009218">
    <property type="entry name" value="HD_phosphohydro"/>
</dbReference>
<reference evidence="1 2" key="1">
    <citation type="submission" date="2018-03" db="EMBL/GenBank/DDBJ databases">
        <title>Genomic Encyclopedia of Archaeal and Bacterial Type Strains, Phase II (KMG-II): from individual species to whole genera.</title>
        <authorList>
            <person name="Goeker M."/>
        </authorList>
    </citation>
    <scope>NUCLEOTIDE SEQUENCE [LARGE SCALE GENOMIC DNA]</scope>
    <source>
        <strain evidence="1 2">DSM 44720</strain>
    </source>
</reference>
<dbReference type="PANTHER" id="PTHR21174:SF0">
    <property type="entry name" value="HD PHOSPHOHYDROLASE FAMILY PROTEIN-RELATED"/>
    <property type="match status" value="1"/>
</dbReference>
<dbReference type="Proteomes" id="UP000239494">
    <property type="component" value="Unassembled WGS sequence"/>
</dbReference>
<proteinExistence type="predicted"/>
<dbReference type="EMBL" id="PVTF01000014">
    <property type="protein sequence ID" value="PRY35208.1"/>
    <property type="molecule type" value="Genomic_DNA"/>
</dbReference>
<dbReference type="OrthoDB" id="9808993at2"/>
<gene>
    <name evidence="1" type="ORF">CLV43_114126</name>
</gene>
<dbReference type="GO" id="GO:0016787">
    <property type="term" value="F:hydrolase activity"/>
    <property type="evidence" value="ECO:0007669"/>
    <property type="project" value="UniProtKB-KW"/>
</dbReference>
<dbReference type="RefSeq" id="WP_106193676.1">
    <property type="nucleotide sequence ID" value="NZ_PVTF01000014.1"/>
</dbReference>
<keyword evidence="1" id="KW-0378">Hydrolase</keyword>
<dbReference type="PIRSF" id="PIRSF035170">
    <property type="entry name" value="HD_phosphohydro"/>
    <property type="match status" value="1"/>
</dbReference>